<proteinExistence type="predicted"/>
<dbReference type="InterPro" id="IPR029058">
    <property type="entry name" value="AB_hydrolase_fold"/>
</dbReference>
<dbReference type="PRINTS" id="PR00111">
    <property type="entry name" value="ABHYDROLASE"/>
</dbReference>
<dbReference type="GO" id="GO:0016787">
    <property type="term" value="F:hydrolase activity"/>
    <property type="evidence" value="ECO:0007669"/>
    <property type="project" value="UniProtKB-KW"/>
</dbReference>
<keyword evidence="4" id="KW-1185">Reference proteome</keyword>
<dbReference type="InterPro" id="IPR000073">
    <property type="entry name" value="AB_hydrolase_1"/>
</dbReference>
<organism evidence="3 4">
    <name type="scientific">Cnuella takakiae</name>
    <dbReference type="NCBI Taxonomy" id="1302690"/>
    <lineage>
        <taxon>Bacteria</taxon>
        <taxon>Pseudomonadati</taxon>
        <taxon>Bacteroidota</taxon>
        <taxon>Chitinophagia</taxon>
        <taxon>Chitinophagales</taxon>
        <taxon>Chitinophagaceae</taxon>
        <taxon>Cnuella</taxon>
    </lineage>
</organism>
<name>A0A1M4ZHP7_9BACT</name>
<evidence type="ECO:0000256" key="1">
    <source>
        <dbReference type="ARBA" id="ARBA00022801"/>
    </source>
</evidence>
<evidence type="ECO:0000313" key="3">
    <source>
        <dbReference type="EMBL" id="SHF17505.1"/>
    </source>
</evidence>
<gene>
    <name evidence="3" type="ORF">SAMN05444008_105225</name>
</gene>
<protein>
    <submittedName>
        <fullName evidence="3">Pimeloyl-ACP methyl ester carboxylesterase</fullName>
    </submittedName>
</protein>
<evidence type="ECO:0000313" key="4">
    <source>
        <dbReference type="Proteomes" id="UP000184368"/>
    </source>
</evidence>
<keyword evidence="1" id="KW-0378">Hydrolase</keyword>
<dbReference type="AlphaFoldDB" id="A0A1M4ZHP7"/>
<dbReference type="PANTHER" id="PTHR43329">
    <property type="entry name" value="EPOXIDE HYDROLASE"/>
    <property type="match status" value="1"/>
</dbReference>
<dbReference type="RefSeq" id="WP_073042008.1">
    <property type="nucleotide sequence ID" value="NZ_FQUO01000005.1"/>
</dbReference>
<feature type="domain" description="AB hydrolase-1" evidence="2">
    <location>
        <begin position="25"/>
        <end position="268"/>
    </location>
</feature>
<dbReference type="EMBL" id="FQUO01000005">
    <property type="protein sequence ID" value="SHF17505.1"/>
    <property type="molecule type" value="Genomic_DNA"/>
</dbReference>
<dbReference type="OrthoDB" id="9773293at2"/>
<evidence type="ECO:0000259" key="2">
    <source>
        <dbReference type="Pfam" id="PF00561"/>
    </source>
</evidence>
<dbReference type="PRINTS" id="PR00412">
    <property type="entry name" value="EPOXHYDRLASE"/>
</dbReference>
<dbReference type="Gene3D" id="3.40.50.1820">
    <property type="entry name" value="alpha/beta hydrolase"/>
    <property type="match status" value="1"/>
</dbReference>
<dbReference type="SUPFAM" id="SSF53474">
    <property type="entry name" value="alpha/beta-Hydrolases"/>
    <property type="match status" value="1"/>
</dbReference>
<dbReference type="Pfam" id="PF00561">
    <property type="entry name" value="Abhydrolase_1"/>
    <property type="match status" value="1"/>
</dbReference>
<dbReference type="STRING" id="1302690.BUE76_21710"/>
<dbReference type="Proteomes" id="UP000184368">
    <property type="component" value="Unassembled WGS sequence"/>
</dbReference>
<accession>A0A1M4ZHP7</accession>
<sequence>MHSKAYDLNDIRLHVYEAGPQDGLPVILLHGFPEAGFAWEQQVIRLAAKGYRVFAPDQRGYNRSSKPRGVAAYSIQFLVGDIIALMDATGCSQAVLVGHDWGGAVAWHLAMQHPDRVSKLIILNMPHPEVMRQTLLHNGKQRKKSSYAAFFQLPWAPEWLARRNNYKWLEQALVKTSRPNTFTQTTIARYKQAWAKPGALTAMINWYRAYSFVQPKNSRPLALPVLIIWGKKDAFLLYQMAVESAAHCTHAQLVTLDDATHWLHHEAPQEVNARILGFLEPTKAVIQP</sequence>
<dbReference type="InterPro" id="IPR000639">
    <property type="entry name" value="Epox_hydrolase-like"/>
</dbReference>
<reference evidence="3 4" key="1">
    <citation type="submission" date="2016-11" db="EMBL/GenBank/DDBJ databases">
        <authorList>
            <person name="Jaros S."/>
            <person name="Januszkiewicz K."/>
            <person name="Wedrychowicz H."/>
        </authorList>
    </citation>
    <scope>NUCLEOTIDE SEQUENCE [LARGE SCALE GENOMIC DNA]</scope>
    <source>
        <strain evidence="3 4">DSM 26897</strain>
    </source>
</reference>